<organism evidence="7 8">
    <name type="scientific">Corynebacterium doosanense CAU 212 = DSM 45436</name>
    <dbReference type="NCBI Taxonomy" id="558173"/>
    <lineage>
        <taxon>Bacteria</taxon>
        <taxon>Bacillati</taxon>
        <taxon>Actinomycetota</taxon>
        <taxon>Actinomycetes</taxon>
        <taxon>Mycobacteriales</taxon>
        <taxon>Corynebacteriaceae</taxon>
        <taxon>Corynebacterium</taxon>
    </lineage>
</organism>
<dbReference type="GO" id="GO:0030288">
    <property type="term" value="C:outer membrane-bounded periplasmic space"/>
    <property type="evidence" value="ECO:0007669"/>
    <property type="project" value="TreeGrafter"/>
</dbReference>
<keyword evidence="8" id="KW-1185">Reference proteome</keyword>
<feature type="chain" id="PRO_5038444672" evidence="5">
    <location>
        <begin position="23"/>
        <end position="344"/>
    </location>
</feature>
<evidence type="ECO:0000256" key="1">
    <source>
        <dbReference type="ARBA" id="ARBA00010333"/>
    </source>
</evidence>
<evidence type="ECO:0000259" key="6">
    <source>
        <dbReference type="SMART" id="SM00062"/>
    </source>
</evidence>
<feature type="domain" description="Solute-binding protein family 3/N-terminal" evidence="6">
    <location>
        <begin position="100"/>
        <end position="327"/>
    </location>
</feature>
<dbReference type="HOGENOM" id="CLU_019602_18_4_11"/>
<feature type="region of interest" description="Disordered" evidence="4">
    <location>
        <begin position="30"/>
        <end position="86"/>
    </location>
</feature>
<dbReference type="GO" id="GO:0006865">
    <property type="term" value="P:amino acid transport"/>
    <property type="evidence" value="ECO:0007669"/>
    <property type="project" value="TreeGrafter"/>
</dbReference>
<dbReference type="SUPFAM" id="SSF53850">
    <property type="entry name" value="Periplasmic binding protein-like II"/>
    <property type="match status" value="1"/>
</dbReference>
<dbReference type="Pfam" id="PF00497">
    <property type="entry name" value="SBP_bac_3"/>
    <property type="match status" value="1"/>
</dbReference>
<dbReference type="InterPro" id="IPR001638">
    <property type="entry name" value="Solute-binding_3/MltF_N"/>
</dbReference>
<name>A0A097IID4_9CORY</name>
<reference evidence="7 8" key="1">
    <citation type="submission" date="2013-09" db="EMBL/GenBank/DDBJ databases">
        <title>Complete genome sequence of Corynebacterium doosanense CAU 212(T) (=DSM 45436(T)), isolated from activated sludge.</title>
        <authorList>
            <person name="Schaffert L."/>
            <person name="Albersmeier A."/>
            <person name="Kalinowski J."/>
            <person name="Ruckert C."/>
        </authorList>
    </citation>
    <scope>NUCLEOTIDE SEQUENCE [LARGE SCALE GENOMIC DNA]</scope>
    <source>
        <strain evidence="7 8">CAU 212</strain>
    </source>
</reference>
<feature type="signal peptide" evidence="5">
    <location>
        <begin position="1"/>
        <end position="22"/>
    </location>
</feature>
<dbReference type="GO" id="GO:0005576">
    <property type="term" value="C:extracellular region"/>
    <property type="evidence" value="ECO:0007669"/>
    <property type="project" value="TreeGrafter"/>
</dbReference>
<proteinExistence type="inferred from homology"/>
<evidence type="ECO:0000256" key="5">
    <source>
        <dbReference type="SAM" id="SignalP"/>
    </source>
</evidence>
<dbReference type="PANTHER" id="PTHR30085">
    <property type="entry name" value="AMINO ACID ABC TRANSPORTER PERMEASE"/>
    <property type="match status" value="1"/>
</dbReference>
<dbReference type="EMBL" id="CP006764">
    <property type="protein sequence ID" value="AIT61895.1"/>
    <property type="molecule type" value="Genomic_DNA"/>
</dbReference>
<evidence type="ECO:0000256" key="4">
    <source>
        <dbReference type="SAM" id="MobiDB-lite"/>
    </source>
</evidence>
<dbReference type="PANTHER" id="PTHR30085:SF6">
    <property type="entry name" value="ABC TRANSPORTER GLUTAMINE-BINDING PROTEIN GLNH"/>
    <property type="match status" value="1"/>
</dbReference>
<gene>
    <name evidence="7" type="ORF">CDOO_11970</name>
</gene>
<evidence type="ECO:0000313" key="8">
    <source>
        <dbReference type="Proteomes" id="UP000029914"/>
    </source>
</evidence>
<evidence type="ECO:0000256" key="3">
    <source>
        <dbReference type="ARBA" id="ARBA00022729"/>
    </source>
</evidence>
<keyword evidence="3 5" id="KW-0732">Signal</keyword>
<dbReference type="eggNOG" id="COG0834">
    <property type="taxonomic scope" value="Bacteria"/>
</dbReference>
<evidence type="ECO:0000256" key="2">
    <source>
        <dbReference type="ARBA" id="ARBA00022448"/>
    </source>
</evidence>
<dbReference type="STRING" id="558173.CDOO_11970"/>
<dbReference type="PROSITE" id="PS51257">
    <property type="entry name" value="PROKAR_LIPOPROTEIN"/>
    <property type="match status" value="1"/>
</dbReference>
<protein>
    <submittedName>
        <fullName evidence="7">ABC transporter</fullName>
    </submittedName>
</protein>
<dbReference type="Gene3D" id="3.40.190.10">
    <property type="entry name" value="Periplasmic binding protein-like II"/>
    <property type="match status" value="2"/>
</dbReference>
<accession>A0A097IID4</accession>
<keyword evidence="2" id="KW-0813">Transport</keyword>
<evidence type="ECO:0000313" key="7">
    <source>
        <dbReference type="EMBL" id="AIT61895.1"/>
    </source>
</evidence>
<comment type="similarity">
    <text evidence="1">Belongs to the bacterial solute-binding protein 3 family.</text>
</comment>
<dbReference type="Proteomes" id="UP000029914">
    <property type="component" value="Chromosome"/>
</dbReference>
<dbReference type="InterPro" id="IPR051455">
    <property type="entry name" value="Bact_solute-bind_prot3"/>
</dbReference>
<dbReference type="AlphaFoldDB" id="A0A097IID4"/>
<sequence>MRRFALLSATAAAAATSAVTLASCVPAPQPTPNLNPGAQAAGIDADRPEDLGFPLPDNSEIEPAGATAAQTSGDEVPAGTLRPRPQNLNEAIPTIRQRGRLIVGIDQSINGLSFRDPVSGELSGFEVALSREIAADIFGNPDAVEFRFIPSTDRTAALERREVDLVAQTLSITTGRQQEIQFSAPYLSSSTRLLVQRDSGISSFEDLPGRRVCAVGASTPLETVRRVAPASDILKVATWSDCLMAVQQRQADAIIADDAILLGIADQDPFTVIPDAVTGEESYGLGIRRSTPSDDASGLVRQVNWTLERIRSDGTWDRLYDDWFTDSPLRDEMPAPVYVEEEAP</sequence>
<dbReference type="SMART" id="SM00062">
    <property type="entry name" value="PBPb"/>
    <property type="match status" value="1"/>
</dbReference>
<dbReference type="KEGG" id="cdo:CDOO_11970"/>